<sequence>MDSIWMRVMLAQVKEESRRAPRRVAVSDTPKRASWFKRCCLSFLPERKNLMKSMRRFRQKSLAANPI</sequence>
<reference evidence="1 2" key="1">
    <citation type="journal article" date="2024" name="bioRxiv">
        <title>A reference genome for Trichogramma kaykai: A tiny desert-dwelling parasitoid wasp with competing sex-ratio distorters.</title>
        <authorList>
            <person name="Culotta J."/>
            <person name="Lindsey A.R."/>
        </authorList>
    </citation>
    <scope>NUCLEOTIDE SEQUENCE [LARGE SCALE GENOMIC DNA]</scope>
    <source>
        <strain evidence="1 2">KSX58</strain>
    </source>
</reference>
<accession>A0ABD2VUX4</accession>
<name>A0ABD2VUX4_9HYME</name>
<organism evidence="1 2">
    <name type="scientific">Trichogramma kaykai</name>
    <dbReference type="NCBI Taxonomy" id="54128"/>
    <lineage>
        <taxon>Eukaryota</taxon>
        <taxon>Metazoa</taxon>
        <taxon>Ecdysozoa</taxon>
        <taxon>Arthropoda</taxon>
        <taxon>Hexapoda</taxon>
        <taxon>Insecta</taxon>
        <taxon>Pterygota</taxon>
        <taxon>Neoptera</taxon>
        <taxon>Endopterygota</taxon>
        <taxon>Hymenoptera</taxon>
        <taxon>Apocrita</taxon>
        <taxon>Proctotrupomorpha</taxon>
        <taxon>Chalcidoidea</taxon>
        <taxon>Trichogrammatidae</taxon>
        <taxon>Trichogramma</taxon>
    </lineage>
</organism>
<keyword evidence="2" id="KW-1185">Reference proteome</keyword>
<dbReference type="Proteomes" id="UP001627154">
    <property type="component" value="Unassembled WGS sequence"/>
</dbReference>
<dbReference type="AlphaFoldDB" id="A0ABD2VUX4"/>
<dbReference type="EMBL" id="JBJJXI010000175">
    <property type="protein sequence ID" value="KAL3384348.1"/>
    <property type="molecule type" value="Genomic_DNA"/>
</dbReference>
<evidence type="ECO:0000313" key="2">
    <source>
        <dbReference type="Proteomes" id="UP001627154"/>
    </source>
</evidence>
<proteinExistence type="predicted"/>
<protein>
    <submittedName>
        <fullName evidence="1">Uncharacterized protein</fullName>
    </submittedName>
</protein>
<comment type="caution">
    <text evidence="1">The sequence shown here is derived from an EMBL/GenBank/DDBJ whole genome shotgun (WGS) entry which is preliminary data.</text>
</comment>
<evidence type="ECO:0000313" key="1">
    <source>
        <dbReference type="EMBL" id="KAL3384348.1"/>
    </source>
</evidence>
<gene>
    <name evidence="1" type="ORF">TKK_019942</name>
</gene>